<accession>A0A426XVR2</accession>
<dbReference type="AlphaFoldDB" id="A0A426XVR2"/>
<evidence type="ECO:0000313" key="3">
    <source>
        <dbReference type="EMBL" id="RRT43617.1"/>
    </source>
</evidence>
<evidence type="ECO:0000313" key="4">
    <source>
        <dbReference type="Proteomes" id="UP000287651"/>
    </source>
</evidence>
<keyword evidence="2" id="KW-0732">Signal</keyword>
<dbReference type="Proteomes" id="UP000287651">
    <property type="component" value="Unassembled WGS sequence"/>
</dbReference>
<evidence type="ECO:0008006" key="5">
    <source>
        <dbReference type="Google" id="ProtNLM"/>
    </source>
</evidence>
<feature type="chain" id="PRO_5019486307" description="Secreted protein" evidence="2">
    <location>
        <begin position="17"/>
        <end position="229"/>
    </location>
</feature>
<feature type="region of interest" description="Disordered" evidence="1">
    <location>
        <begin position="20"/>
        <end position="71"/>
    </location>
</feature>
<organism evidence="3 4">
    <name type="scientific">Ensete ventricosum</name>
    <name type="common">Abyssinian banana</name>
    <name type="synonym">Musa ensete</name>
    <dbReference type="NCBI Taxonomy" id="4639"/>
    <lineage>
        <taxon>Eukaryota</taxon>
        <taxon>Viridiplantae</taxon>
        <taxon>Streptophyta</taxon>
        <taxon>Embryophyta</taxon>
        <taxon>Tracheophyta</taxon>
        <taxon>Spermatophyta</taxon>
        <taxon>Magnoliopsida</taxon>
        <taxon>Liliopsida</taxon>
        <taxon>Zingiberales</taxon>
        <taxon>Musaceae</taxon>
        <taxon>Ensete</taxon>
    </lineage>
</organism>
<feature type="compositionally biased region" description="Basic and acidic residues" evidence="1">
    <location>
        <begin position="35"/>
        <end position="47"/>
    </location>
</feature>
<name>A0A426XVR2_ENSVE</name>
<reference evidence="3 4" key="1">
    <citation type="journal article" date="2014" name="Agronomy (Basel)">
        <title>A Draft Genome Sequence for Ensete ventricosum, the Drought-Tolerant Tree Against Hunger.</title>
        <authorList>
            <person name="Harrison J."/>
            <person name="Moore K.A."/>
            <person name="Paszkiewicz K."/>
            <person name="Jones T."/>
            <person name="Grant M."/>
            <person name="Ambacheew D."/>
            <person name="Muzemil S."/>
            <person name="Studholme D.J."/>
        </authorList>
    </citation>
    <scope>NUCLEOTIDE SEQUENCE [LARGE SCALE GENOMIC DNA]</scope>
</reference>
<evidence type="ECO:0000256" key="1">
    <source>
        <dbReference type="SAM" id="MobiDB-lite"/>
    </source>
</evidence>
<protein>
    <recommendedName>
        <fullName evidence="5">Secreted protein</fullName>
    </recommendedName>
</protein>
<gene>
    <name evidence="3" type="ORF">B296_00056278</name>
</gene>
<dbReference type="EMBL" id="AMZH03017017">
    <property type="protein sequence ID" value="RRT43617.1"/>
    <property type="molecule type" value="Genomic_DNA"/>
</dbReference>
<feature type="compositionally biased region" description="Low complexity" evidence="1">
    <location>
        <begin position="20"/>
        <end position="30"/>
    </location>
</feature>
<sequence>MLAVCPCIMLLSGVHSSPISSVYSSVPPQSKLRKPASEKIDEHREVTGHLSHRRRDEADEKEDDKEKRRGHLRSKWKRVANSPSAFQYACFSGVEEEAGGGNYGHHHFRTCAWKGQRLWRIRVASGVERERCVNRRRWNERDTAFDTPPGDSNRVPPTATWTYVLPTQWRRLNRIRFSSKLSRIYDEEFGRLPTTFMWRLCVIQNLNYCSRRTWRYSRNEKGRRSVSAS</sequence>
<proteinExistence type="predicted"/>
<evidence type="ECO:0000256" key="2">
    <source>
        <dbReference type="SAM" id="SignalP"/>
    </source>
</evidence>
<feature type="signal peptide" evidence="2">
    <location>
        <begin position="1"/>
        <end position="16"/>
    </location>
</feature>
<comment type="caution">
    <text evidence="3">The sequence shown here is derived from an EMBL/GenBank/DDBJ whole genome shotgun (WGS) entry which is preliminary data.</text>
</comment>